<protein>
    <submittedName>
        <fullName evidence="3">S-layer homology domain-containing protein</fullName>
    </submittedName>
</protein>
<feature type="domain" description="SLH" evidence="2">
    <location>
        <begin position="107"/>
        <end position="170"/>
    </location>
</feature>
<evidence type="ECO:0000256" key="1">
    <source>
        <dbReference type="SAM" id="SignalP"/>
    </source>
</evidence>
<organism evidence="3 4">
    <name type="scientific">Citricoccus nitrophenolicus</name>
    <dbReference type="NCBI Taxonomy" id="863575"/>
    <lineage>
        <taxon>Bacteria</taxon>
        <taxon>Bacillati</taxon>
        <taxon>Actinomycetota</taxon>
        <taxon>Actinomycetes</taxon>
        <taxon>Micrococcales</taxon>
        <taxon>Micrococcaceae</taxon>
        <taxon>Citricoccus</taxon>
    </lineage>
</organism>
<dbReference type="PROSITE" id="PS51272">
    <property type="entry name" value="SLH"/>
    <property type="match status" value="2"/>
</dbReference>
<sequence length="494" mass="53017">MLGLILGPLLAAGLFPTPALAAPAAGAVPEAVTSEAATSEAACPAGASGADFTDGLASFGNSVEWMVRQCVTTGYADGTFRAGRAISRGEVAAFLYRMSGESYSGGAPRGFSDVTAGTVHRDAILWATARGITTGYADGTFEPSGQITRGELAAFMHRYAGRPAVTVSAPFPDLAAQQRAYYYGPAHWMRSLGVVGYRDGAFRAGRDVTRGETSKFLYLVNGVVKDRPGLSLWTETALNLYARDDWRAAPVLSTLTPQTRVEWVRDSADLAQVRVNGTTGWVNKGMLTPGRPGTTAKPYPRPASFEQRVANNIAPWCWKPEISVISGQTSFANMRFRYRTVGGRVLVEKEEDLQITGEIPDPNHVSSRAVQLHECAHLLQYRAYGYLDATDRTGQLSVMDRDLNRVYGNKNGVEHMADCMADVMGAQRDAGEYTVGYGGACTPAHLAAARKLIAGERFSEPAVLNTVPSRRAAPITGWQEVSRPEVPVRAVDAG</sequence>
<dbReference type="RefSeq" id="WP_347921894.1">
    <property type="nucleotide sequence ID" value="NZ_JBDXMX010000010.1"/>
</dbReference>
<evidence type="ECO:0000259" key="2">
    <source>
        <dbReference type="PROSITE" id="PS51272"/>
    </source>
</evidence>
<dbReference type="InterPro" id="IPR001119">
    <property type="entry name" value="SLH_dom"/>
</dbReference>
<proteinExistence type="predicted"/>
<dbReference type="InterPro" id="IPR051465">
    <property type="entry name" value="Cell_Envelope_Struct_Comp"/>
</dbReference>
<dbReference type="PANTHER" id="PTHR43308">
    <property type="entry name" value="OUTER MEMBRANE PROTEIN ALPHA-RELATED"/>
    <property type="match status" value="1"/>
</dbReference>
<comment type="caution">
    <text evidence="3">The sequence shown here is derived from an EMBL/GenBank/DDBJ whole genome shotgun (WGS) entry which is preliminary data.</text>
</comment>
<reference evidence="3 4" key="1">
    <citation type="submission" date="2024-05" db="EMBL/GenBank/DDBJ databases">
        <authorList>
            <person name="Yi C."/>
        </authorList>
    </citation>
    <scope>NUCLEOTIDE SEQUENCE [LARGE SCALE GENOMIC DNA]</scope>
    <source>
        <strain evidence="3 4">XS13</strain>
    </source>
</reference>
<dbReference type="Pfam" id="PF00395">
    <property type="entry name" value="SLH"/>
    <property type="match status" value="2"/>
</dbReference>
<keyword evidence="1" id="KW-0732">Signal</keyword>
<accession>A0ABV0IME7</accession>
<evidence type="ECO:0000313" key="4">
    <source>
        <dbReference type="Proteomes" id="UP001484097"/>
    </source>
</evidence>
<dbReference type="EMBL" id="JBDXMX010000010">
    <property type="protein sequence ID" value="MEO9249158.1"/>
    <property type="molecule type" value="Genomic_DNA"/>
</dbReference>
<evidence type="ECO:0000313" key="3">
    <source>
        <dbReference type="EMBL" id="MEO9249158.1"/>
    </source>
</evidence>
<feature type="domain" description="SLH" evidence="2">
    <location>
        <begin position="46"/>
        <end position="106"/>
    </location>
</feature>
<feature type="chain" id="PRO_5046828340" evidence="1">
    <location>
        <begin position="22"/>
        <end position="494"/>
    </location>
</feature>
<dbReference type="PANTHER" id="PTHR43308:SF5">
    <property type="entry name" value="S-LAYER PROTEIN _ PEPTIDOGLYCAN ENDO-BETA-N-ACETYLGLUCOSAMINIDASE"/>
    <property type="match status" value="1"/>
</dbReference>
<gene>
    <name evidence="3" type="ORF">ABDK96_15860</name>
</gene>
<dbReference type="Proteomes" id="UP001484097">
    <property type="component" value="Unassembled WGS sequence"/>
</dbReference>
<feature type="signal peptide" evidence="1">
    <location>
        <begin position="1"/>
        <end position="21"/>
    </location>
</feature>
<name>A0ABV0IME7_9MICC</name>
<keyword evidence="4" id="KW-1185">Reference proteome</keyword>